<proteinExistence type="inferred from homology"/>
<evidence type="ECO:0000313" key="8">
    <source>
        <dbReference type="EMBL" id="RMB01903.1"/>
    </source>
</evidence>
<dbReference type="PANTHER" id="PTHR11138">
    <property type="entry name" value="METHIONYL-TRNA FORMYLTRANSFERASE"/>
    <property type="match status" value="1"/>
</dbReference>
<evidence type="ECO:0000259" key="6">
    <source>
        <dbReference type="Pfam" id="PF00551"/>
    </source>
</evidence>
<dbReference type="InterPro" id="IPR041711">
    <property type="entry name" value="Met-tRNA-FMT_N"/>
</dbReference>
<comment type="function">
    <text evidence="5">Attaches a formyl group to the free amino group of methionyl-tRNA(fMet). The formyl group appears to play a dual role in the initiator identity of N-formylmethionyl-tRNA by promoting its recognition by IF2 and preventing the misappropriation of this tRNA by the elongation apparatus.</text>
</comment>
<evidence type="ECO:0000256" key="3">
    <source>
        <dbReference type="ARBA" id="ARBA00022679"/>
    </source>
</evidence>
<comment type="catalytic activity">
    <reaction evidence="5">
        <text>L-methionyl-tRNA(fMet) + (6R)-10-formyltetrahydrofolate = N-formyl-L-methionyl-tRNA(fMet) + (6S)-5,6,7,8-tetrahydrofolate + H(+)</text>
        <dbReference type="Rhea" id="RHEA:24380"/>
        <dbReference type="Rhea" id="RHEA-COMP:9952"/>
        <dbReference type="Rhea" id="RHEA-COMP:9953"/>
        <dbReference type="ChEBI" id="CHEBI:15378"/>
        <dbReference type="ChEBI" id="CHEBI:57453"/>
        <dbReference type="ChEBI" id="CHEBI:78530"/>
        <dbReference type="ChEBI" id="CHEBI:78844"/>
        <dbReference type="ChEBI" id="CHEBI:195366"/>
        <dbReference type="EC" id="2.1.2.9"/>
    </reaction>
</comment>
<evidence type="ECO:0000256" key="5">
    <source>
        <dbReference type="HAMAP-Rule" id="MF_00182"/>
    </source>
</evidence>
<dbReference type="GO" id="GO:0004479">
    <property type="term" value="F:methionyl-tRNA formyltransferase activity"/>
    <property type="evidence" value="ECO:0007669"/>
    <property type="project" value="UniProtKB-UniRule"/>
</dbReference>
<feature type="domain" description="Formyl transferase C-terminal" evidence="7">
    <location>
        <begin position="203"/>
        <end position="298"/>
    </location>
</feature>
<dbReference type="Pfam" id="PF00551">
    <property type="entry name" value="Formyl_trans_N"/>
    <property type="match status" value="1"/>
</dbReference>
<dbReference type="FunFam" id="3.40.50.12230:FF:000001">
    <property type="entry name" value="Methionyl-tRNA formyltransferase"/>
    <property type="match status" value="1"/>
</dbReference>
<dbReference type="RefSeq" id="WP_121940052.1">
    <property type="nucleotide sequence ID" value="NZ_REFR01000015.1"/>
</dbReference>
<dbReference type="EC" id="2.1.2.9" evidence="2 5"/>
<evidence type="ECO:0000256" key="4">
    <source>
        <dbReference type="ARBA" id="ARBA00022917"/>
    </source>
</evidence>
<comment type="caution">
    <text evidence="8">The sequence shown here is derived from an EMBL/GenBank/DDBJ whole genome shotgun (WGS) entry which is preliminary data.</text>
</comment>
<organism evidence="8 9">
    <name type="scientific">Eilatimonas milleporae</name>
    <dbReference type="NCBI Taxonomy" id="911205"/>
    <lineage>
        <taxon>Bacteria</taxon>
        <taxon>Pseudomonadati</taxon>
        <taxon>Pseudomonadota</taxon>
        <taxon>Alphaproteobacteria</taxon>
        <taxon>Kordiimonadales</taxon>
        <taxon>Kordiimonadaceae</taxon>
        <taxon>Eilatimonas</taxon>
    </lineage>
</organism>
<protein>
    <recommendedName>
        <fullName evidence="2 5">Methionyl-tRNA formyltransferase</fullName>
        <ecNumber evidence="2 5">2.1.2.9</ecNumber>
    </recommendedName>
</protein>
<dbReference type="AlphaFoldDB" id="A0A3M0CFH8"/>
<keyword evidence="9" id="KW-1185">Reference proteome</keyword>
<evidence type="ECO:0000313" key="9">
    <source>
        <dbReference type="Proteomes" id="UP000271227"/>
    </source>
</evidence>
<sequence length="312" mass="32804">MRLAFLGTPDFAVPALNVLIDSGHDIVAVYSQPARPAGRGKKPTPSPVAARAENAGLAVRTPDSLKTTVEKEAFAALDLDLAVVVAYGQILPKAVLSAPRRGCVNLHASLLPRWRGAAPIQRAIMAGDRETGVDLMQMEAGLDTGPVLAEVRTPIGPRDTAADLHDRLAGLGADLLKNALPDLLAGRLEPRGQTADGVTYAHKIDKSEARLDWSLPADRLDAQIRGLSPFPGAWTRIGGERVKILLARPESAHGRAAAPGTVLDDDLLIACGDGALRIERAQRAGKAVMERQVLLRGFSVPAGSRAGGPEPG</sequence>
<dbReference type="Proteomes" id="UP000271227">
    <property type="component" value="Unassembled WGS sequence"/>
</dbReference>
<reference evidence="8 9" key="1">
    <citation type="submission" date="2018-10" db="EMBL/GenBank/DDBJ databases">
        <title>Genomic Encyclopedia of Archaeal and Bacterial Type Strains, Phase II (KMG-II): from individual species to whole genera.</title>
        <authorList>
            <person name="Goeker M."/>
        </authorList>
    </citation>
    <scope>NUCLEOTIDE SEQUENCE [LARGE SCALE GENOMIC DNA]</scope>
    <source>
        <strain evidence="8 9">DSM 25217</strain>
    </source>
</reference>
<feature type="domain" description="Formyl transferase N-terminal" evidence="6">
    <location>
        <begin position="1"/>
        <end position="179"/>
    </location>
</feature>
<dbReference type="HAMAP" id="MF_00182">
    <property type="entry name" value="Formyl_trans"/>
    <property type="match status" value="1"/>
</dbReference>
<dbReference type="InterPro" id="IPR002376">
    <property type="entry name" value="Formyl_transf_N"/>
</dbReference>
<dbReference type="InterPro" id="IPR036477">
    <property type="entry name" value="Formyl_transf_N_sf"/>
</dbReference>
<dbReference type="CDD" id="cd08704">
    <property type="entry name" value="Met_tRNA_FMT_C"/>
    <property type="match status" value="1"/>
</dbReference>
<dbReference type="CDD" id="cd08646">
    <property type="entry name" value="FMT_core_Met-tRNA-FMT_N"/>
    <property type="match status" value="1"/>
</dbReference>
<dbReference type="FunCoup" id="A0A3M0CFH8">
    <property type="interactions" value="520"/>
</dbReference>
<comment type="similarity">
    <text evidence="1 5">Belongs to the Fmt family.</text>
</comment>
<feature type="binding site" evidence="5">
    <location>
        <begin position="109"/>
        <end position="112"/>
    </location>
    <ligand>
        <name>(6S)-5,6,7,8-tetrahydrofolate</name>
        <dbReference type="ChEBI" id="CHEBI:57453"/>
    </ligand>
</feature>
<keyword evidence="3 5" id="KW-0808">Transferase</keyword>
<dbReference type="Gene3D" id="3.40.50.12230">
    <property type="match status" value="1"/>
</dbReference>
<dbReference type="OrthoDB" id="9802815at2"/>
<dbReference type="SUPFAM" id="SSF53328">
    <property type="entry name" value="Formyltransferase"/>
    <property type="match status" value="1"/>
</dbReference>
<dbReference type="InterPro" id="IPR005793">
    <property type="entry name" value="Formyl_trans_C"/>
</dbReference>
<dbReference type="PANTHER" id="PTHR11138:SF5">
    <property type="entry name" value="METHIONYL-TRNA FORMYLTRANSFERASE, MITOCHONDRIAL"/>
    <property type="match status" value="1"/>
</dbReference>
<name>A0A3M0CFH8_9PROT</name>
<evidence type="ECO:0000259" key="7">
    <source>
        <dbReference type="Pfam" id="PF02911"/>
    </source>
</evidence>
<dbReference type="GO" id="GO:0005829">
    <property type="term" value="C:cytosol"/>
    <property type="evidence" value="ECO:0007669"/>
    <property type="project" value="TreeGrafter"/>
</dbReference>
<dbReference type="EMBL" id="REFR01000015">
    <property type="protein sequence ID" value="RMB01903.1"/>
    <property type="molecule type" value="Genomic_DNA"/>
</dbReference>
<accession>A0A3M0CFH8</accession>
<dbReference type="InterPro" id="IPR005794">
    <property type="entry name" value="Fmt"/>
</dbReference>
<keyword evidence="4 5" id="KW-0648">Protein biosynthesis</keyword>
<dbReference type="SUPFAM" id="SSF50486">
    <property type="entry name" value="FMT C-terminal domain-like"/>
    <property type="match status" value="1"/>
</dbReference>
<dbReference type="InParanoid" id="A0A3M0CFH8"/>
<evidence type="ECO:0000256" key="1">
    <source>
        <dbReference type="ARBA" id="ARBA00010699"/>
    </source>
</evidence>
<evidence type="ECO:0000256" key="2">
    <source>
        <dbReference type="ARBA" id="ARBA00012261"/>
    </source>
</evidence>
<dbReference type="Pfam" id="PF02911">
    <property type="entry name" value="Formyl_trans_C"/>
    <property type="match status" value="1"/>
</dbReference>
<dbReference type="InterPro" id="IPR011034">
    <property type="entry name" value="Formyl_transferase-like_C_sf"/>
</dbReference>
<dbReference type="InterPro" id="IPR044135">
    <property type="entry name" value="Met-tRNA-FMT_C"/>
</dbReference>
<dbReference type="NCBIfam" id="TIGR00460">
    <property type="entry name" value="fmt"/>
    <property type="match status" value="1"/>
</dbReference>
<gene>
    <name evidence="5" type="primary">fmt</name>
    <name evidence="8" type="ORF">BXY39_3411</name>
</gene>